<evidence type="ECO:0000313" key="2">
    <source>
        <dbReference type="Proteomes" id="UP000005496"/>
    </source>
</evidence>
<comment type="caution">
    <text evidence="1">The sequence shown here is derived from an EMBL/GenBank/DDBJ whole genome shotgun (WGS) entry which is preliminary data.</text>
</comment>
<dbReference type="RefSeq" id="WP_008870922.1">
    <property type="nucleotide sequence ID" value="NZ_ACJN02000003.1"/>
</dbReference>
<organism evidence="1 2">
    <name type="scientific">Desulfonatronospira thiodismutans ASO3-1</name>
    <dbReference type="NCBI Taxonomy" id="555779"/>
    <lineage>
        <taxon>Bacteria</taxon>
        <taxon>Pseudomonadati</taxon>
        <taxon>Thermodesulfobacteriota</taxon>
        <taxon>Desulfovibrionia</taxon>
        <taxon>Desulfovibrionales</taxon>
        <taxon>Desulfonatronovibrionaceae</taxon>
        <taxon>Desulfonatronospira</taxon>
    </lineage>
</organism>
<dbReference type="AlphaFoldDB" id="D6SSA6"/>
<proteinExistence type="predicted"/>
<dbReference type="EMBL" id="ACJN02000003">
    <property type="protein sequence ID" value="EFI33572.1"/>
    <property type="molecule type" value="Genomic_DNA"/>
</dbReference>
<evidence type="ECO:0000313" key="1">
    <source>
        <dbReference type="EMBL" id="EFI33572.1"/>
    </source>
</evidence>
<gene>
    <name evidence="1" type="ORF">Dthio_PD0906</name>
</gene>
<dbReference type="OrthoDB" id="5295772at2"/>
<sequence length="83" mass="9279">MGTVKTIGKSGQVSLGKKFAGQQVLVDEIEEGVWICKVGRFIPESEQWLHAPKIKEELDLAIDWAEKNPPRTSDLSSIEEQVE</sequence>
<accession>D6SSA6</accession>
<dbReference type="eggNOG" id="ENOG5032ZNR">
    <property type="taxonomic scope" value="Bacteria"/>
</dbReference>
<protein>
    <submittedName>
        <fullName evidence="1">Uncharacterized protein</fullName>
    </submittedName>
</protein>
<name>D6SSA6_9BACT</name>
<reference evidence="1" key="1">
    <citation type="submission" date="2010-05" db="EMBL/GenBank/DDBJ databases">
        <title>The draft genome of Desulfonatronospira thiodismutans ASO3-1.</title>
        <authorList>
            <consortium name="US DOE Joint Genome Institute (JGI-PGF)"/>
            <person name="Lucas S."/>
            <person name="Copeland A."/>
            <person name="Lapidus A."/>
            <person name="Cheng J.-F."/>
            <person name="Bruce D."/>
            <person name="Goodwin L."/>
            <person name="Pitluck S."/>
            <person name="Chertkov O."/>
            <person name="Brettin T."/>
            <person name="Detter J.C."/>
            <person name="Han C."/>
            <person name="Land M.L."/>
            <person name="Hauser L."/>
            <person name="Kyrpides N."/>
            <person name="Mikhailova N."/>
            <person name="Muyzer G."/>
            <person name="Woyke T."/>
        </authorList>
    </citation>
    <scope>NUCLEOTIDE SEQUENCE [LARGE SCALE GENOMIC DNA]</scope>
    <source>
        <strain evidence="1">ASO3-1</strain>
    </source>
</reference>
<dbReference type="Proteomes" id="UP000005496">
    <property type="component" value="Unassembled WGS sequence"/>
</dbReference>
<keyword evidence="2" id="KW-1185">Reference proteome</keyword>